<dbReference type="InterPro" id="IPR036259">
    <property type="entry name" value="MFS_trans_sf"/>
</dbReference>
<dbReference type="Proteomes" id="UP000015560">
    <property type="component" value="Chromosome"/>
</dbReference>
<dbReference type="Gene3D" id="1.20.1250.20">
    <property type="entry name" value="MFS general substrate transporter like domains"/>
    <property type="match status" value="1"/>
</dbReference>
<dbReference type="EMBL" id="AP012544">
    <property type="protein sequence ID" value="BAN73275.1"/>
    <property type="molecule type" value="Genomic_DNA"/>
</dbReference>
<proteinExistence type="predicted"/>
<evidence type="ECO:0000256" key="1">
    <source>
        <dbReference type="SAM" id="Phobius"/>
    </source>
</evidence>
<protein>
    <submittedName>
        <fullName evidence="2">Truncated transporter protein</fullName>
    </submittedName>
</protein>
<gene>
    <name evidence="2" type="ORF">LBCZ_0107</name>
</gene>
<sequence length="125" mass="13302">MIAMVNGTVMGIIISMNTVLSQHLVPDRYVGSATSILTLGRSLGQTVMTGVYGAVLTLVIRANLHGLSFKTVNAAISAKSTTSVHNPQAAAAILTGLHGVFMMVVVMMVLVLIINWRDPNRDIIQ</sequence>
<feature type="transmembrane region" description="Helical" evidence="1">
    <location>
        <begin position="89"/>
        <end position="114"/>
    </location>
</feature>
<reference evidence="2 3" key="1">
    <citation type="journal article" date="2013" name="PLoS ONE">
        <title>Genomic Adaptation of the Lactobacillus casei Group.</title>
        <authorList>
            <person name="Toh H."/>
            <person name="Oshima K."/>
            <person name="Nakano A."/>
            <person name="Takahata M."/>
            <person name="Murakami M."/>
            <person name="Takaki T."/>
            <person name="Nishiyama H."/>
            <person name="Igimi S."/>
            <person name="Hattori M."/>
            <person name="Morita H."/>
        </authorList>
    </citation>
    <scope>NUCLEOTIDE SEQUENCE [LARGE SCALE GENOMIC DNA]</scope>
    <source>
        <strain evidence="2 3">ATCC 393</strain>
    </source>
</reference>
<organism evidence="2 3">
    <name type="scientific">Lacticaseibacillus casei DSM 20011 = JCM 1134 = ATCC 393</name>
    <dbReference type="NCBI Taxonomy" id="1423732"/>
    <lineage>
        <taxon>Bacteria</taxon>
        <taxon>Bacillati</taxon>
        <taxon>Bacillota</taxon>
        <taxon>Bacilli</taxon>
        <taxon>Lactobacillales</taxon>
        <taxon>Lactobacillaceae</taxon>
        <taxon>Lacticaseibacillus</taxon>
    </lineage>
</organism>
<evidence type="ECO:0000313" key="2">
    <source>
        <dbReference type="EMBL" id="BAN73275.1"/>
    </source>
</evidence>
<keyword evidence="1" id="KW-0812">Transmembrane</keyword>
<dbReference type="AlphaFoldDB" id="A0AAD1ANH4"/>
<evidence type="ECO:0000313" key="3">
    <source>
        <dbReference type="Proteomes" id="UP000015560"/>
    </source>
</evidence>
<accession>A0AAD1ANH4</accession>
<name>A0AAD1ANH4_LACCA</name>
<keyword evidence="1" id="KW-1133">Transmembrane helix</keyword>
<dbReference type="SUPFAM" id="SSF103473">
    <property type="entry name" value="MFS general substrate transporter"/>
    <property type="match status" value="1"/>
</dbReference>
<keyword evidence="1" id="KW-0472">Membrane</keyword>